<accession>A0A8S1C1X5</accession>
<evidence type="ECO:0000256" key="5">
    <source>
        <dbReference type="ARBA" id="ARBA00022670"/>
    </source>
</evidence>
<dbReference type="GO" id="GO:0016579">
    <property type="term" value="P:protein deubiquitination"/>
    <property type="evidence" value="ECO:0007669"/>
    <property type="project" value="InterPro"/>
</dbReference>
<sequence>MPASVNESISASLQLSMWAPHTKAVNGLDDGAAVQQRMASVAKLVPDITYETSTDSYYSSVLHSLKAKYSEASVTAPAANGHAADNVLAQPTITLFPLDRVNMAWPKDKDVKVGSGFSNAGNTCYLNSVLQALFHIPPLYNWLAFNDHEHQSNCATFRGVSQECIVCCMALTLRSSQSCNNFRPILILSKLRSMQSDWQFILDVNAQFHYAAICKRLQVGHQEDAMEFLRYLLESMEKSYLHRHNSLKLDNRSKETTPLNQIFGGYIRTEVTCMSCRAISTTFQHFLDLTLDITRATHLENALDNYFAPERLEENSYRCDKCKKKVPATKQFFVERPPNVLCIQLKRFSIDGKKINKKIILNERVNLLKYKPKVNGCHQKGANYKLVAGVNHMGHSAQSGHYTTQAYAHNSNLYLFDDTSVQYQPPRTFSYSEAYVLMYLLEPSKKQAESLSQPPSVVLGQPARSPMLPKAPFLPTKLHQTPKPAIIFNHNRSMIPSAVASASSANKISPVKKVVTIPSVKSELTNGNANPSTSGIQSRPSTSQPSPRLIGPSMPSLVPYQSDHSSEDENEETSVAKPEAKQVKAETSSNGETKPTTAPVAEKPTEKQEPAPTNGTAEPPPPPIPRHPSPQEYSVKSTTPSWDVSSADKTPPNQPNSKLPSNSRWVVTEVSKIMKIEDGKPKESLKRKRDSQDSDEMEWIEKPKDSAKIQTAGASTNVSSSTALNGSKRQDLYGPLPPGQMVAGLPRNGLKGYGGAEVKSWNGTKSLVDKQTYEDHWMAKRDKDYSCDYDDEMDGGKKKKMKSSNGDSYSHGSSNKFQAVANYRQESERNRSRDWRSDKFYDRNKPYYDDRRGGHSNYSQHQTWRHHNGNNHKPYNRKFEFKDNRQKHRHGNSWRNNHRR</sequence>
<evidence type="ECO:0000256" key="8">
    <source>
        <dbReference type="ARBA" id="ARBA00022807"/>
    </source>
</evidence>
<keyword evidence="17" id="KW-1185">Reference proteome</keyword>
<dbReference type="PANTHER" id="PTHR24006">
    <property type="entry name" value="UBIQUITIN CARBOXYL-TERMINAL HYDROLASE"/>
    <property type="match status" value="1"/>
</dbReference>
<evidence type="ECO:0000256" key="2">
    <source>
        <dbReference type="ARBA" id="ARBA00004604"/>
    </source>
</evidence>
<organism evidence="16 17">
    <name type="scientific">Cloeon dipterum</name>
    <dbReference type="NCBI Taxonomy" id="197152"/>
    <lineage>
        <taxon>Eukaryota</taxon>
        <taxon>Metazoa</taxon>
        <taxon>Ecdysozoa</taxon>
        <taxon>Arthropoda</taxon>
        <taxon>Hexapoda</taxon>
        <taxon>Insecta</taxon>
        <taxon>Pterygota</taxon>
        <taxon>Palaeoptera</taxon>
        <taxon>Ephemeroptera</taxon>
        <taxon>Pisciforma</taxon>
        <taxon>Baetidae</taxon>
        <taxon>Cloeon</taxon>
    </lineage>
</organism>
<evidence type="ECO:0000256" key="6">
    <source>
        <dbReference type="ARBA" id="ARBA00022786"/>
    </source>
</evidence>
<evidence type="ECO:0000256" key="9">
    <source>
        <dbReference type="ARBA" id="ARBA00039432"/>
    </source>
</evidence>
<proteinExistence type="inferred from homology"/>
<feature type="compositionally biased region" description="Polar residues" evidence="14">
    <location>
        <begin position="585"/>
        <end position="596"/>
    </location>
</feature>
<evidence type="ECO:0000256" key="14">
    <source>
        <dbReference type="SAM" id="MobiDB-lite"/>
    </source>
</evidence>
<feature type="region of interest" description="Disordered" evidence="14">
    <location>
        <begin position="786"/>
        <end position="900"/>
    </location>
</feature>
<feature type="compositionally biased region" description="Polar residues" evidence="14">
    <location>
        <begin position="708"/>
        <end position="727"/>
    </location>
</feature>
<keyword evidence="8" id="KW-0788">Thiol protease</keyword>
<dbReference type="PROSITE" id="PS50235">
    <property type="entry name" value="USP_3"/>
    <property type="match status" value="1"/>
</dbReference>
<evidence type="ECO:0000256" key="3">
    <source>
        <dbReference type="ARBA" id="ARBA00009085"/>
    </source>
</evidence>
<dbReference type="InterPro" id="IPR028889">
    <property type="entry name" value="USP"/>
</dbReference>
<evidence type="ECO:0000256" key="11">
    <source>
        <dbReference type="ARBA" id="ARBA00042154"/>
    </source>
</evidence>
<protein>
    <recommendedName>
        <fullName evidence="9">Ubiquitin carboxyl-terminal hydrolase 36</fullName>
        <ecNumber evidence="4">3.4.19.12</ecNumber>
    </recommendedName>
    <alternativeName>
        <fullName evidence="12">Deubiquitinating enzyme 36</fullName>
    </alternativeName>
    <alternativeName>
        <fullName evidence="11">Protein scrawny</fullName>
    </alternativeName>
    <alternativeName>
        <fullName evidence="10">Ubiquitin thioesterase 36</fullName>
    </alternativeName>
    <alternativeName>
        <fullName evidence="13">Ubiquitin-specific-processing protease 36</fullName>
    </alternativeName>
</protein>
<reference evidence="16 17" key="1">
    <citation type="submission" date="2020-04" db="EMBL/GenBank/DDBJ databases">
        <authorList>
            <person name="Alioto T."/>
            <person name="Alioto T."/>
            <person name="Gomez Garrido J."/>
        </authorList>
    </citation>
    <scope>NUCLEOTIDE SEQUENCE [LARGE SCALE GENOMIC DNA]</scope>
</reference>
<dbReference type="GO" id="GO:0042981">
    <property type="term" value="P:regulation of apoptotic process"/>
    <property type="evidence" value="ECO:0007669"/>
    <property type="project" value="TreeGrafter"/>
</dbReference>
<dbReference type="InterPro" id="IPR038765">
    <property type="entry name" value="Papain-like_cys_pep_sf"/>
</dbReference>
<dbReference type="SUPFAM" id="SSF54001">
    <property type="entry name" value="Cysteine proteinases"/>
    <property type="match status" value="1"/>
</dbReference>
<evidence type="ECO:0000313" key="17">
    <source>
        <dbReference type="Proteomes" id="UP000494165"/>
    </source>
</evidence>
<feature type="compositionally biased region" description="Pro residues" evidence="14">
    <location>
        <begin position="618"/>
        <end position="628"/>
    </location>
</feature>
<dbReference type="GO" id="GO:0004843">
    <property type="term" value="F:cysteine-type deubiquitinase activity"/>
    <property type="evidence" value="ECO:0007669"/>
    <property type="project" value="UniProtKB-EC"/>
</dbReference>
<dbReference type="Pfam" id="PF00443">
    <property type="entry name" value="UCH"/>
    <property type="match status" value="1"/>
</dbReference>
<dbReference type="InterPro" id="IPR050164">
    <property type="entry name" value="Peptidase_C19"/>
</dbReference>
<dbReference type="InterPro" id="IPR018200">
    <property type="entry name" value="USP_CS"/>
</dbReference>
<dbReference type="Gene3D" id="3.90.70.10">
    <property type="entry name" value="Cysteine proteinases"/>
    <property type="match status" value="1"/>
</dbReference>
<name>A0A8S1C1X5_9INSE</name>
<dbReference type="GO" id="GO:0005829">
    <property type="term" value="C:cytosol"/>
    <property type="evidence" value="ECO:0007669"/>
    <property type="project" value="TreeGrafter"/>
</dbReference>
<dbReference type="GO" id="GO:0005730">
    <property type="term" value="C:nucleolus"/>
    <property type="evidence" value="ECO:0007669"/>
    <property type="project" value="UniProtKB-SubCell"/>
</dbReference>
<evidence type="ECO:0000256" key="4">
    <source>
        <dbReference type="ARBA" id="ARBA00012759"/>
    </source>
</evidence>
<evidence type="ECO:0000259" key="15">
    <source>
        <dbReference type="PROSITE" id="PS50235"/>
    </source>
</evidence>
<comment type="similarity">
    <text evidence="3">Belongs to the peptidase C19 family.</text>
</comment>
<dbReference type="PANTHER" id="PTHR24006:SF758">
    <property type="entry name" value="UBIQUITIN CARBOXYL-TERMINAL HYDROLASE 36"/>
    <property type="match status" value="1"/>
</dbReference>
<evidence type="ECO:0000256" key="1">
    <source>
        <dbReference type="ARBA" id="ARBA00000707"/>
    </source>
</evidence>
<evidence type="ECO:0000313" key="16">
    <source>
        <dbReference type="EMBL" id="CAB3361844.1"/>
    </source>
</evidence>
<feature type="compositionally biased region" description="Basic residues" evidence="14">
    <location>
        <begin position="885"/>
        <end position="900"/>
    </location>
</feature>
<gene>
    <name evidence="16" type="ORF">CLODIP_2_CD01737</name>
</gene>
<feature type="compositionally biased region" description="Basic and acidic residues" evidence="14">
    <location>
        <begin position="672"/>
        <end position="684"/>
    </location>
</feature>
<dbReference type="InterPro" id="IPR001394">
    <property type="entry name" value="Peptidase_C19_UCH"/>
</dbReference>
<feature type="compositionally biased region" description="Polar residues" evidence="14">
    <location>
        <begin position="655"/>
        <end position="665"/>
    </location>
</feature>
<dbReference type="AlphaFoldDB" id="A0A8S1C1X5"/>
<feature type="compositionally biased region" description="Basic and acidic residues" evidence="14">
    <location>
        <begin position="825"/>
        <end position="853"/>
    </location>
</feature>
<dbReference type="GO" id="GO:0006508">
    <property type="term" value="P:proteolysis"/>
    <property type="evidence" value="ECO:0007669"/>
    <property type="project" value="UniProtKB-KW"/>
</dbReference>
<feature type="region of interest" description="Disordered" evidence="14">
    <location>
        <begin position="522"/>
        <end position="747"/>
    </location>
</feature>
<evidence type="ECO:0000256" key="13">
    <source>
        <dbReference type="ARBA" id="ARBA00043009"/>
    </source>
</evidence>
<comment type="catalytic activity">
    <reaction evidence="1">
        <text>Thiol-dependent hydrolysis of ester, thioester, amide, peptide and isopeptide bonds formed by the C-terminal Gly of ubiquitin (a 76-residue protein attached to proteins as an intracellular targeting signal).</text>
        <dbReference type="EC" id="3.4.19.12"/>
    </reaction>
</comment>
<dbReference type="OrthoDB" id="420187at2759"/>
<evidence type="ECO:0000256" key="10">
    <source>
        <dbReference type="ARBA" id="ARBA00041300"/>
    </source>
</evidence>
<keyword evidence="7" id="KW-0378">Hydrolase</keyword>
<dbReference type="EMBL" id="CADEPI010000007">
    <property type="protein sequence ID" value="CAB3361844.1"/>
    <property type="molecule type" value="Genomic_DNA"/>
</dbReference>
<feature type="compositionally biased region" description="Low complexity" evidence="14">
    <location>
        <begin position="537"/>
        <end position="548"/>
    </location>
</feature>
<evidence type="ECO:0000256" key="7">
    <source>
        <dbReference type="ARBA" id="ARBA00022801"/>
    </source>
</evidence>
<feature type="compositionally biased region" description="Low complexity" evidence="14">
    <location>
        <begin position="803"/>
        <end position="815"/>
    </location>
</feature>
<keyword evidence="6" id="KW-0833">Ubl conjugation pathway</keyword>
<feature type="compositionally biased region" description="Polar residues" evidence="14">
    <location>
        <begin position="631"/>
        <end position="648"/>
    </location>
</feature>
<comment type="caution">
    <text evidence="16">The sequence shown here is derived from an EMBL/GenBank/DDBJ whole genome shotgun (WGS) entry which is preliminary data.</text>
</comment>
<feature type="compositionally biased region" description="Basic residues" evidence="14">
    <location>
        <begin position="863"/>
        <end position="876"/>
    </location>
</feature>
<feature type="domain" description="USP" evidence="15">
    <location>
        <begin position="115"/>
        <end position="442"/>
    </location>
</feature>
<dbReference type="Proteomes" id="UP000494165">
    <property type="component" value="Unassembled WGS sequence"/>
</dbReference>
<keyword evidence="5" id="KW-0645">Protease</keyword>
<dbReference type="PROSITE" id="PS00972">
    <property type="entry name" value="USP_1"/>
    <property type="match status" value="1"/>
</dbReference>
<dbReference type="EC" id="3.4.19.12" evidence="4"/>
<evidence type="ECO:0000256" key="12">
    <source>
        <dbReference type="ARBA" id="ARBA00042420"/>
    </source>
</evidence>
<comment type="subcellular location">
    <subcellularLocation>
        <location evidence="2">Nucleus</location>
        <location evidence="2">Nucleolus</location>
    </subcellularLocation>
</comment>
<feature type="compositionally biased region" description="Polar residues" evidence="14">
    <location>
        <begin position="522"/>
        <end position="536"/>
    </location>
</feature>